<name>A0A318KNN8_9FIRM</name>
<dbReference type="STRING" id="1034346.GCA_000313565_00559"/>
<organism evidence="1 2">
    <name type="scientific">Dielma fastidiosa</name>
    <dbReference type="NCBI Taxonomy" id="1034346"/>
    <lineage>
        <taxon>Bacteria</taxon>
        <taxon>Bacillati</taxon>
        <taxon>Bacillota</taxon>
        <taxon>Erysipelotrichia</taxon>
        <taxon>Erysipelotrichales</taxon>
        <taxon>Erysipelotrichaceae</taxon>
        <taxon>Dielma</taxon>
    </lineage>
</organism>
<reference evidence="1 2" key="1">
    <citation type="submission" date="2018-05" db="EMBL/GenBank/DDBJ databases">
        <title>Genomic Encyclopedia of Type Strains, Phase IV (KMG-IV): sequencing the most valuable type-strain genomes for metagenomic binning, comparative biology and taxonomic classification.</title>
        <authorList>
            <person name="Goeker M."/>
        </authorList>
    </citation>
    <scope>NUCLEOTIDE SEQUENCE [LARGE SCALE GENOMIC DNA]</scope>
    <source>
        <strain evidence="1 2">JC118</strain>
    </source>
</reference>
<gene>
    <name evidence="1" type="ORF">DES51_10838</name>
</gene>
<dbReference type="OrthoDB" id="1654941at2"/>
<keyword evidence="2" id="KW-1185">Reference proteome</keyword>
<comment type="caution">
    <text evidence="1">The sequence shown here is derived from an EMBL/GenBank/DDBJ whole genome shotgun (WGS) entry which is preliminary data.</text>
</comment>
<dbReference type="RefSeq" id="WP_022936863.1">
    <property type="nucleotide sequence ID" value="NZ_CABKRQ010000001.1"/>
</dbReference>
<dbReference type="AlphaFoldDB" id="A0A318KNN8"/>
<evidence type="ECO:0000313" key="1">
    <source>
        <dbReference type="EMBL" id="PXX78112.1"/>
    </source>
</evidence>
<proteinExistence type="predicted"/>
<accession>A0A318KNN8</accession>
<protein>
    <submittedName>
        <fullName evidence="1">Uncharacterized protein</fullName>
    </submittedName>
</protein>
<sequence>MKEMNIEKRILKGLAIDGVIDVEAKTELDYRRESGGMRAVGPVIISGHCRVENEVRSFSETLELDVLAPRIKLSNSEPFTIEVLKVKGVADDGILLMLDLGIHGIEDNKTETLPPALDELAEKPVPVQAEPTVQAVDETAPAADEAEADFESIEDLFDDADNVYTSCCLVVAKADDTYETIAGRYQVDVNELRNVNKNKGIEPKMLIMLP</sequence>
<evidence type="ECO:0000313" key="2">
    <source>
        <dbReference type="Proteomes" id="UP000247612"/>
    </source>
</evidence>
<dbReference type="Proteomes" id="UP000247612">
    <property type="component" value="Unassembled WGS sequence"/>
</dbReference>
<dbReference type="EMBL" id="QJKH01000008">
    <property type="protein sequence ID" value="PXX78112.1"/>
    <property type="molecule type" value="Genomic_DNA"/>
</dbReference>